<proteinExistence type="predicted"/>
<reference evidence="1 2" key="1">
    <citation type="submission" date="2018-10" db="EMBL/GenBank/DDBJ databases">
        <title>Genomic Encyclopedia of Archaeal and Bacterial Type Strains, Phase II (KMG-II): from individual species to whole genera.</title>
        <authorList>
            <person name="Goeker M."/>
        </authorList>
    </citation>
    <scope>NUCLEOTIDE SEQUENCE [LARGE SCALE GENOMIC DNA]</scope>
    <source>
        <strain evidence="1 2">DSM 43383</strain>
    </source>
</reference>
<evidence type="ECO:0000313" key="1">
    <source>
        <dbReference type="EMBL" id="RKS78628.1"/>
    </source>
</evidence>
<organism evidence="1 2">
    <name type="scientific">Actinomadura pelletieri DSM 43383</name>
    <dbReference type="NCBI Taxonomy" id="1120940"/>
    <lineage>
        <taxon>Bacteria</taxon>
        <taxon>Bacillati</taxon>
        <taxon>Actinomycetota</taxon>
        <taxon>Actinomycetes</taxon>
        <taxon>Streptosporangiales</taxon>
        <taxon>Thermomonosporaceae</taxon>
        <taxon>Actinomadura</taxon>
    </lineage>
</organism>
<dbReference type="OrthoDB" id="3452444at2"/>
<evidence type="ECO:0000313" key="2">
    <source>
        <dbReference type="Proteomes" id="UP000274601"/>
    </source>
</evidence>
<gene>
    <name evidence="1" type="ORF">BZB76_0045</name>
</gene>
<dbReference type="Gene3D" id="3.60.10.10">
    <property type="entry name" value="Endonuclease/exonuclease/phosphatase"/>
    <property type="match status" value="1"/>
</dbReference>
<accession>A0A495QWW7</accession>
<protein>
    <recommendedName>
        <fullName evidence="3">Endonuclease/exonuclease/phosphatase family metal-dependent hydrolase</fullName>
    </recommendedName>
</protein>
<dbReference type="EMBL" id="RBWU01000001">
    <property type="protein sequence ID" value="RKS78628.1"/>
    <property type="molecule type" value="Genomic_DNA"/>
</dbReference>
<comment type="caution">
    <text evidence="1">The sequence shown here is derived from an EMBL/GenBank/DDBJ whole genome shotgun (WGS) entry which is preliminary data.</text>
</comment>
<dbReference type="SUPFAM" id="SSF56219">
    <property type="entry name" value="DNase I-like"/>
    <property type="match status" value="1"/>
</dbReference>
<keyword evidence="2" id="KW-1185">Reference proteome</keyword>
<dbReference type="RefSeq" id="WP_121432264.1">
    <property type="nucleotide sequence ID" value="NZ_RBWU01000001.1"/>
</dbReference>
<dbReference type="Proteomes" id="UP000274601">
    <property type="component" value="Unassembled WGS sequence"/>
</dbReference>
<dbReference type="AlphaFoldDB" id="A0A495QWW7"/>
<evidence type="ECO:0008006" key="3">
    <source>
        <dbReference type="Google" id="ProtNLM"/>
    </source>
</evidence>
<sequence length="289" mass="31982">MPDKPAIIRVGGYNLFEGGLPKPATDRDQDDDFGRPLDTSRLRKQLALLSRLNLDLLGLQEATWGVHSPDVTNFVSSELGMSWPYVGRSPFYGCDLAAFVRQSDHLTVEDITHLTSPPFVHSLLNLKLRITGHPRPIHFLIGHCAPSSPTIRQAEAELLTVHRHLDLIYVADFNAAAIGDKPDAHEHDLDPYKAAKKFDTSPAEELAAAGFHDIGYIWGDRTPTVGHGDDTLAYRCDRIYTTLPTDWITGFGVERGADDLSDHRPVWAELTIGQEPGEEHDGQAHGEAR</sequence>
<dbReference type="InterPro" id="IPR036691">
    <property type="entry name" value="Endo/exonu/phosph_ase_sf"/>
</dbReference>
<name>A0A495QWW7_9ACTN</name>